<dbReference type="Proteomes" id="UP000316621">
    <property type="component" value="Chromosome 5"/>
</dbReference>
<protein>
    <submittedName>
        <fullName evidence="1">Uncharacterized protein</fullName>
    </submittedName>
</protein>
<accession>A0A4Y7JNN4</accession>
<evidence type="ECO:0000313" key="1">
    <source>
        <dbReference type="EMBL" id="RZC61632.1"/>
    </source>
</evidence>
<keyword evidence="2" id="KW-1185">Reference proteome</keyword>
<sequence>MNQLVQYDWKFSQIFGEEVHKQSVGNVLKFLKLMRLTRDAISAFIWIAQHLRCWYLTGLDSQNLLGMKSTSVFISTNNCPFFAASEQNPPYVVATITRNALYDFAEDKLEEWSIPDRHCGGPFLVKQNEDRTINIYGLSLLVL</sequence>
<reference evidence="1 2" key="1">
    <citation type="journal article" date="2018" name="Science">
        <title>The opium poppy genome and morphinan production.</title>
        <authorList>
            <person name="Guo L."/>
            <person name="Winzer T."/>
            <person name="Yang X."/>
            <person name="Li Y."/>
            <person name="Ning Z."/>
            <person name="He Z."/>
            <person name="Teodor R."/>
            <person name="Lu Y."/>
            <person name="Bowser T.A."/>
            <person name="Graham I.A."/>
            <person name="Ye K."/>
        </authorList>
    </citation>
    <scope>NUCLEOTIDE SEQUENCE [LARGE SCALE GENOMIC DNA]</scope>
    <source>
        <strain evidence="2">cv. HN1</strain>
        <tissue evidence="1">Leaves</tissue>
    </source>
</reference>
<organism evidence="1 2">
    <name type="scientific">Papaver somniferum</name>
    <name type="common">Opium poppy</name>
    <dbReference type="NCBI Taxonomy" id="3469"/>
    <lineage>
        <taxon>Eukaryota</taxon>
        <taxon>Viridiplantae</taxon>
        <taxon>Streptophyta</taxon>
        <taxon>Embryophyta</taxon>
        <taxon>Tracheophyta</taxon>
        <taxon>Spermatophyta</taxon>
        <taxon>Magnoliopsida</taxon>
        <taxon>Ranunculales</taxon>
        <taxon>Papaveraceae</taxon>
        <taxon>Papaveroideae</taxon>
        <taxon>Papaver</taxon>
    </lineage>
</organism>
<dbReference type="Gramene" id="RZC61632">
    <property type="protein sequence ID" value="RZC61632"/>
    <property type="gene ID" value="C5167_023396"/>
</dbReference>
<evidence type="ECO:0000313" key="2">
    <source>
        <dbReference type="Proteomes" id="UP000316621"/>
    </source>
</evidence>
<gene>
    <name evidence="1" type="ORF">C5167_023396</name>
</gene>
<name>A0A4Y7JNN4_PAPSO</name>
<dbReference type="AlphaFoldDB" id="A0A4Y7JNN4"/>
<dbReference type="EMBL" id="CM010719">
    <property type="protein sequence ID" value="RZC61632.1"/>
    <property type="molecule type" value="Genomic_DNA"/>
</dbReference>
<proteinExistence type="predicted"/>